<organism evidence="1 2">
    <name type="scientific">Liparis tanakae</name>
    <name type="common">Tanaka's snailfish</name>
    <dbReference type="NCBI Taxonomy" id="230148"/>
    <lineage>
        <taxon>Eukaryota</taxon>
        <taxon>Metazoa</taxon>
        <taxon>Chordata</taxon>
        <taxon>Craniata</taxon>
        <taxon>Vertebrata</taxon>
        <taxon>Euteleostomi</taxon>
        <taxon>Actinopterygii</taxon>
        <taxon>Neopterygii</taxon>
        <taxon>Teleostei</taxon>
        <taxon>Neoteleostei</taxon>
        <taxon>Acanthomorphata</taxon>
        <taxon>Eupercaria</taxon>
        <taxon>Perciformes</taxon>
        <taxon>Cottioidei</taxon>
        <taxon>Cottales</taxon>
        <taxon>Liparidae</taxon>
        <taxon>Liparis</taxon>
    </lineage>
</organism>
<dbReference type="EMBL" id="SRLO01001817">
    <property type="protein sequence ID" value="TNN35178.1"/>
    <property type="molecule type" value="Genomic_DNA"/>
</dbReference>
<accession>A0A4Z2F2A1</accession>
<dbReference type="Proteomes" id="UP000314294">
    <property type="component" value="Unassembled WGS sequence"/>
</dbReference>
<sequence>MESILVPGADGWVVGRMHIRTGSTSSDIHIHFMNDMRRRVRSGQQGGDDDDASVGEPLTGQFRHLPHRLSSVLMSLSSASSFTQAYSFTLAYWAHCFGYLLPGTRSVRRPAEPSMCLLAELVNPAAPPASALVLLQLDLLSTFDFCSILRDSARFALPIPAHVSEEIHTRVIECAMSRAVENILTKTTTMNPNCKKKKRLTFYFHSDI</sequence>
<evidence type="ECO:0000313" key="2">
    <source>
        <dbReference type="Proteomes" id="UP000314294"/>
    </source>
</evidence>
<gene>
    <name evidence="1" type="ORF">EYF80_054659</name>
</gene>
<keyword evidence="2" id="KW-1185">Reference proteome</keyword>
<proteinExistence type="predicted"/>
<protein>
    <submittedName>
        <fullName evidence="1">Uncharacterized protein</fullName>
    </submittedName>
</protein>
<name>A0A4Z2F2A1_9TELE</name>
<comment type="caution">
    <text evidence="1">The sequence shown here is derived from an EMBL/GenBank/DDBJ whole genome shotgun (WGS) entry which is preliminary data.</text>
</comment>
<dbReference type="AlphaFoldDB" id="A0A4Z2F2A1"/>
<evidence type="ECO:0000313" key="1">
    <source>
        <dbReference type="EMBL" id="TNN35178.1"/>
    </source>
</evidence>
<reference evidence="1 2" key="1">
    <citation type="submission" date="2019-03" db="EMBL/GenBank/DDBJ databases">
        <title>First draft genome of Liparis tanakae, snailfish: a comprehensive survey of snailfish specific genes.</title>
        <authorList>
            <person name="Kim W."/>
            <person name="Song I."/>
            <person name="Jeong J.-H."/>
            <person name="Kim D."/>
            <person name="Kim S."/>
            <person name="Ryu S."/>
            <person name="Song J.Y."/>
            <person name="Lee S.K."/>
        </authorList>
    </citation>
    <scope>NUCLEOTIDE SEQUENCE [LARGE SCALE GENOMIC DNA]</scope>
    <source>
        <tissue evidence="1">Muscle</tissue>
    </source>
</reference>